<dbReference type="Proteomes" id="UP000183015">
    <property type="component" value="Unassembled WGS sequence"/>
</dbReference>
<keyword evidence="2" id="KW-0732">Signal</keyword>
<dbReference type="EMBL" id="FOAZ01000039">
    <property type="protein sequence ID" value="SEM63554.1"/>
    <property type="molecule type" value="Genomic_DNA"/>
</dbReference>
<dbReference type="OrthoDB" id="3855322at2"/>
<evidence type="ECO:0000313" key="3">
    <source>
        <dbReference type="EMBL" id="SEM63554.1"/>
    </source>
</evidence>
<evidence type="ECO:0008006" key="5">
    <source>
        <dbReference type="Google" id="ProtNLM"/>
    </source>
</evidence>
<evidence type="ECO:0000256" key="1">
    <source>
        <dbReference type="SAM" id="MobiDB-lite"/>
    </source>
</evidence>
<proteinExistence type="predicted"/>
<accession>A0A1H8A0W3</accession>
<feature type="region of interest" description="Disordered" evidence="1">
    <location>
        <begin position="28"/>
        <end position="64"/>
    </location>
</feature>
<feature type="compositionally biased region" description="Polar residues" evidence="1">
    <location>
        <begin position="46"/>
        <end position="64"/>
    </location>
</feature>
<evidence type="ECO:0000256" key="2">
    <source>
        <dbReference type="SAM" id="SignalP"/>
    </source>
</evidence>
<sequence>MRAPAGVLLTLAAAVLLCGCNGVSKPGPPTSPTPVGSHSPNAGATPRSTATGSTGRPTTGSVRQQVSAWWYGGGEGRLGWIGTDLGDVNNDANTDPAKVGSDCTSLSTDVSAARSYGPVPDAQAQHHLSAVLDAYQQAATDCRTGVATKNPALITKAVTDGNAASTELDAATARIMRVINGA</sequence>
<dbReference type="eggNOG" id="ENOG502ZRF7">
    <property type="taxonomic scope" value="Bacteria"/>
</dbReference>
<gene>
    <name evidence="3" type="ORF">SAMN05414137_13919</name>
</gene>
<keyword evidence="4" id="KW-1185">Reference proteome</keyword>
<feature type="chain" id="PRO_5039684856" description="Lipoprotein" evidence="2">
    <location>
        <begin position="27"/>
        <end position="182"/>
    </location>
</feature>
<evidence type="ECO:0000313" key="4">
    <source>
        <dbReference type="Proteomes" id="UP000183015"/>
    </source>
</evidence>
<reference evidence="4" key="1">
    <citation type="submission" date="2016-10" db="EMBL/GenBank/DDBJ databases">
        <authorList>
            <person name="Varghese N."/>
        </authorList>
    </citation>
    <scope>NUCLEOTIDE SEQUENCE [LARGE SCALE GENOMIC DNA]</scope>
    <source>
        <strain evidence="4">DSM 45096 / BCRC 16803 / CGMCC 4.1857 / CIP 109030 / JCM 12277 / KCTC 19219 / NBRC 100920 / 33214</strain>
    </source>
</reference>
<feature type="signal peptide" evidence="2">
    <location>
        <begin position="1"/>
        <end position="26"/>
    </location>
</feature>
<dbReference type="RefSeq" id="WP_042444954.1">
    <property type="nucleotide sequence ID" value="NZ_BBPN01000008.1"/>
</dbReference>
<name>A0A1H8A0W3_STRJI</name>
<dbReference type="PROSITE" id="PS51257">
    <property type="entry name" value="PROKAR_LIPOPROTEIN"/>
    <property type="match status" value="1"/>
</dbReference>
<dbReference type="AlphaFoldDB" id="A0A1H8A0W3"/>
<protein>
    <recommendedName>
        <fullName evidence="5">Lipoprotein</fullName>
    </recommendedName>
</protein>
<organism evidence="3 4">
    <name type="scientific">Streptacidiphilus jiangxiensis</name>
    <dbReference type="NCBI Taxonomy" id="235985"/>
    <lineage>
        <taxon>Bacteria</taxon>
        <taxon>Bacillati</taxon>
        <taxon>Actinomycetota</taxon>
        <taxon>Actinomycetes</taxon>
        <taxon>Kitasatosporales</taxon>
        <taxon>Streptomycetaceae</taxon>
        <taxon>Streptacidiphilus</taxon>
    </lineage>
</organism>